<keyword evidence="3" id="KW-1185">Reference proteome</keyword>
<evidence type="ECO:0000259" key="1">
    <source>
        <dbReference type="Pfam" id="PF01261"/>
    </source>
</evidence>
<proteinExistence type="predicted"/>
<gene>
    <name evidence="2" type="ORF">ACFQ41_06575</name>
</gene>
<dbReference type="SUPFAM" id="SSF51658">
    <property type="entry name" value="Xylose isomerase-like"/>
    <property type="match status" value="1"/>
</dbReference>
<feature type="domain" description="Xylose isomerase-like TIM barrel" evidence="1">
    <location>
        <begin position="22"/>
        <end position="265"/>
    </location>
</feature>
<dbReference type="InterPro" id="IPR013022">
    <property type="entry name" value="Xyl_isomerase-like_TIM-brl"/>
</dbReference>
<comment type="caution">
    <text evidence="2">The sequence shown here is derived from an EMBL/GenBank/DDBJ whole genome shotgun (WGS) entry which is preliminary data.</text>
</comment>
<dbReference type="Proteomes" id="UP001597199">
    <property type="component" value="Unassembled WGS sequence"/>
</dbReference>
<sequence>MKLMPMDYQYLRYSTTKFLDKIANSVYDTVDLYLSGPQLNVFDYSLSQLLQLNRDLKKRQITVGAMTPENCVYPVNFCTQDRTTRESSLRYYQRTIDTAEFLECSRVQISTGFGYFDQSPDEAWGLCRDSLKQLSEYAEKKHVVLMLEELKNTTTNVLITSKDIARMLSEVGSSHLVGMVDTDQMTFAGETISDYMKNLGPKLQYVHFNDRGHTVPGDADFPMKRYYQELRDGGYTGPLSFEICDRRYFKDPDASMDQITAWLRANTDELVGA</sequence>
<name>A0ABW4BEQ9_9LACO</name>
<dbReference type="PANTHER" id="PTHR12110">
    <property type="entry name" value="HYDROXYPYRUVATE ISOMERASE"/>
    <property type="match status" value="1"/>
</dbReference>
<dbReference type="Pfam" id="PF01261">
    <property type="entry name" value="AP_endonuc_2"/>
    <property type="match status" value="1"/>
</dbReference>
<dbReference type="InterPro" id="IPR036237">
    <property type="entry name" value="Xyl_isomerase-like_sf"/>
</dbReference>
<protein>
    <submittedName>
        <fullName evidence="2">Sugar phosphate isomerase/epimerase family protein</fullName>
    </submittedName>
</protein>
<dbReference type="InterPro" id="IPR050312">
    <property type="entry name" value="IolE/XylAMocC-like"/>
</dbReference>
<evidence type="ECO:0000313" key="2">
    <source>
        <dbReference type="EMBL" id="MFD1398969.1"/>
    </source>
</evidence>
<dbReference type="PANTHER" id="PTHR12110:SF53">
    <property type="entry name" value="BLR5974 PROTEIN"/>
    <property type="match status" value="1"/>
</dbReference>
<dbReference type="GO" id="GO:0016853">
    <property type="term" value="F:isomerase activity"/>
    <property type="evidence" value="ECO:0007669"/>
    <property type="project" value="UniProtKB-KW"/>
</dbReference>
<dbReference type="Gene3D" id="3.20.20.150">
    <property type="entry name" value="Divalent-metal-dependent TIM barrel enzymes"/>
    <property type="match status" value="1"/>
</dbReference>
<evidence type="ECO:0000313" key="3">
    <source>
        <dbReference type="Proteomes" id="UP001597199"/>
    </source>
</evidence>
<accession>A0ABW4BEQ9</accession>
<reference evidence="3" key="1">
    <citation type="journal article" date="2019" name="Int. J. Syst. Evol. Microbiol.">
        <title>The Global Catalogue of Microorganisms (GCM) 10K type strain sequencing project: providing services to taxonomists for standard genome sequencing and annotation.</title>
        <authorList>
            <consortium name="The Broad Institute Genomics Platform"/>
            <consortium name="The Broad Institute Genome Sequencing Center for Infectious Disease"/>
            <person name="Wu L."/>
            <person name="Ma J."/>
        </authorList>
    </citation>
    <scope>NUCLEOTIDE SEQUENCE [LARGE SCALE GENOMIC DNA]</scope>
    <source>
        <strain evidence="3">CCM 9110</strain>
    </source>
</reference>
<dbReference type="RefSeq" id="WP_204119766.1">
    <property type="nucleotide sequence ID" value="NZ_BOLV01000027.1"/>
</dbReference>
<organism evidence="2 3">
    <name type="scientific">Lacticaseibacillus suilingensis</name>
    <dbReference type="NCBI Taxonomy" id="2799577"/>
    <lineage>
        <taxon>Bacteria</taxon>
        <taxon>Bacillati</taxon>
        <taxon>Bacillota</taxon>
        <taxon>Bacilli</taxon>
        <taxon>Lactobacillales</taxon>
        <taxon>Lactobacillaceae</taxon>
        <taxon>Lacticaseibacillus</taxon>
    </lineage>
</organism>
<dbReference type="EMBL" id="JBHTOA010000028">
    <property type="protein sequence ID" value="MFD1398969.1"/>
    <property type="molecule type" value="Genomic_DNA"/>
</dbReference>
<keyword evidence="2" id="KW-0413">Isomerase</keyword>